<dbReference type="Pfam" id="PF13735">
    <property type="entry name" value="tRNA_NucTran2_2"/>
    <property type="match status" value="1"/>
</dbReference>
<evidence type="ECO:0000256" key="9">
    <source>
        <dbReference type="RuleBase" id="RU003953"/>
    </source>
</evidence>
<dbReference type="PROSITE" id="PS51257">
    <property type="entry name" value="PROKAR_LIPOPROTEIN"/>
    <property type="match status" value="1"/>
</dbReference>
<dbReference type="EMBL" id="CP037899">
    <property type="protein sequence ID" value="QDQ41419.1"/>
    <property type="molecule type" value="Genomic_DNA"/>
</dbReference>
<reference evidence="14" key="1">
    <citation type="submission" date="2019-03" db="EMBL/GenBank/DDBJ databases">
        <title>Complete genome of Methylacidiphilum kamchatkense Kam1.</title>
        <authorList>
            <person name="Kruse T."/>
            <person name="Murarilal Ratnadevi C."/>
            <person name="Erikstad H.-A."/>
            <person name="Birkeland N.-K."/>
        </authorList>
    </citation>
    <scope>NUCLEOTIDE SEQUENCE [LARGE SCALE GENOMIC DNA]</scope>
    <source>
        <strain evidence="14">kam1</strain>
    </source>
</reference>
<sequence>MREEAIGIVHRLQKAGYTAFFAGGCVRDILLKKEPHDIDIATSATPEEVQQLFKDKATGLIGKAFGVVRVRSGQHFFEVATFRTDIGSEGGRWPAAVRFSTPKEDAFRRDFTINGIFYDPIADQIIDYVQGTEDIEKKIIRAIGDPKKRFEEDHLRMLRAIRFAVQLSFRIEENTWNAIRQSAQAISNISAERIREELDKIFCSPDPARGLDLLDQSNLLAVILPEIYRCHGVEQPKDFHPEGDVFNHIRLVLSHLSNPSLELVLSALFHDVGKPQTFSRDKEGNIHFYGHEIVGAKIAENIMTRLRYSRDTIKKVVECVKNHMTFKDVPKMKKATVKKLILKPTFPIELELHRIDCLSSHGNLSIYNFLNQVKEAYSTEASLSPPKLITGYDLIAMGLQPGKKIGEILELVREAQLEEKISTRKEALLMVEEIIQNESIKKNI</sequence>
<proteinExistence type="inferred from homology"/>
<dbReference type="PANTHER" id="PTHR46173">
    <property type="entry name" value="CCA TRNA NUCLEOTIDYLTRANSFERASE 1, MITOCHONDRIAL"/>
    <property type="match status" value="1"/>
</dbReference>
<dbReference type="InterPro" id="IPR032810">
    <property type="entry name" value="CCA-adding_enz_C"/>
</dbReference>
<dbReference type="Pfam" id="PF12627">
    <property type="entry name" value="PolyA_pol_RNAbd"/>
    <property type="match status" value="1"/>
</dbReference>
<dbReference type="EC" id="2.7.7.19" evidence="13"/>
<accession>A0A516TJI4</accession>
<dbReference type="SUPFAM" id="SSF81891">
    <property type="entry name" value="Poly A polymerase C-terminal region-like"/>
    <property type="match status" value="1"/>
</dbReference>
<dbReference type="CDD" id="cd05398">
    <property type="entry name" value="NT_ClassII-CCAase"/>
    <property type="match status" value="1"/>
</dbReference>
<dbReference type="NCBIfam" id="TIGR00277">
    <property type="entry name" value="HDIG"/>
    <property type="match status" value="1"/>
</dbReference>
<evidence type="ECO:0000256" key="3">
    <source>
        <dbReference type="ARBA" id="ARBA00022694"/>
    </source>
</evidence>
<organism evidence="13 14">
    <name type="scientific">Methylacidiphilum kamchatkense Kam1</name>
    <dbReference type="NCBI Taxonomy" id="1202785"/>
    <lineage>
        <taxon>Bacteria</taxon>
        <taxon>Pseudomonadati</taxon>
        <taxon>Verrucomicrobiota</taxon>
        <taxon>Methylacidiphilae</taxon>
        <taxon>Methylacidiphilales</taxon>
        <taxon>Methylacidiphilaceae</taxon>
        <taxon>Methylacidiphilum (ex Ratnadevi et al. 2023)</taxon>
    </lineage>
</organism>
<evidence type="ECO:0000259" key="10">
    <source>
        <dbReference type="Pfam" id="PF01743"/>
    </source>
</evidence>
<evidence type="ECO:0000256" key="1">
    <source>
        <dbReference type="ARBA" id="ARBA00001946"/>
    </source>
</evidence>
<evidence type="ECO:0000256" key="5">
    <source>
        <dbReference type="ARBA" id="ARBA00022723"/>
    </source>
</evidence>
<keyword evidence="2 9" id="KW-0808">Transferase</keyword>
<keyword evidence="3" id="KW-0819">tRNA processing</keyword>
<comment type="similarity">
    <text evidence="9">Belongs to the tRNA nucleotidyltransferase/poly(A) polymerase family.</text>
</comment>
<evidence type="ECO:0000313" key="14">
    <source>
        <dbReference type="Proteomes" id="UP000315925"/>
    </source>
</evidence>
<dbReference type="RefSeq" id="WP_143958156.1">
    <property type="nucleotide sequence ID" value="NZ_CP037899.1"/>
</dbReference>
<evidence type="ECO:0000256" key="6">
    <source>
        <dbReference type="ARBA" id="ARBA00022741"/>
    </source>
</evidence>
<keyword evidence="7" id="KW-0460">Magnesium</keyword>
<dbReference type="GO" id="GO:0000049">
    <property type="term" value="F:tRNA binding"/>
    <property type="evidence" value="ECO:0007669"/>
    <property type="project" value="TreeGrafter"/>
</dbReference>
<dbReference type="Pfam" id="PF01743">
    <property type="entry name" value="PolyA_pol"/>
    <property type="match status" value="1"/>
</dbReference>
<dbReference type="AlphaFoldDB" id="A0A516TJI4"/>
<protein>
    <submittedName>
        <fullName evidence="13">Poly(A) polymerase</fullName>
        <ecNumber evidence="13">2.7.7.19</ecNumber>
    </submittedName>
</protein>
<keyword evidence="4 13" id="KW-0548">Nucleotidyltransferase</keyword>
<dbReference type="PANTHER" id="PTHR46173:SF1">
    <property type="entry name" value="CCA TRNA NUCLEOTIDYLTRANSFERASE 1, MITOCHONDRIAL"/>
    <property type="match status" value="1"/>
</dbReference>
<keyword evidence="5" id="KW-0479">Metal-binding</keyword>
<gene>
    <name evidence="13" type="ORF">kam1_162</name>
</gene>
<dbReference type="GO" id="GO:1990817">
    <property type="term" value="F:poly(A) RNA polymerase activity"/>
    <property type="evidence" value="ECO:0007669"/>
    <property type="project" value="UniProtKB-EC"/>
</dbReference>
<dbReference type="InterPro" id="IPR043519">
    <property type="entry name" value="NT_sf"/>
</dbReference>
<dbReference type="InterPro" id="IPR050264">
    <property type="entry name" value="Bact_CCA-adding_enz_type3_sf"/>
</dbReference>
<name>A0A516TJI4_9BACT</name>
<evidence type="ECO:0000259" key="12">
    <source>
        <dbReference type="Pfam" id="PF13735"/>
    </source>
</evidence>
<dbReference type="SUPFAM" id="SSF81301">
    <property type="entry name" value="Nucleotidyltransferase"/>
    <property type="match status" value="1"/>
</dbReference>
<dbReference type="Gene3D" id="1.10.3090.10">
    <property type="entry name" value="cca-adding enzyme, domain 2"/>
    <property type="match status" value="1"/>
</dbReference>
<dbReference type="KEGG" id="mkc:kam1_162"/>
<dbReference type="CDD" id="cd00077">
    <property type="entry name" value="HDc"/>
    <property type="match status" value="1"/>
</dbReference>
<feature type="domain" description="Poly A polymerase head" evidence="10">
    <location>
        <begin position="19"/>
        <end position="141"/>
    </location>
</feature>
<dbReference type="GO" id="GO:0046872">
    <property type="term" value="F:metal ion binding"/>
    <property type="evidence" value="ECO:0007669"/>
    <property type="project" value="UniProtKB-KW"/>
</dbReference>
<dbReference type="InterPro" id="IPR003607">
    <property type="entry name" value="HD/PDEase_dom"/>
</dbReference>
<comment type="cofactor">
    <cofactor evidence="1">
        <name>Mg(2+)</name>
        <dbReference type="ChEBI" id="CHEBI:18420"/>
    </cofactor>
</comment>
<evidence type="ECO:0000256" key="2">
    <source>
        <dbReference type="ARBA" id="ARBA00022679"/>
    </source>
</evidence>
<dbReference type="Proteomes" id="UP000315925">
    <property type="component" value="Chromosome"/>
</dbReference>
<evidence type="ECO:0000256" key="4">
    <source>
        <dbReference type="ARBA" id="ARBA00022695"/>
    </source>
</evidence>
<feature type="domain" description="tRNA nucleotidyltransferase/poly(A) polymerase RNA and SrmB- binding" evidence="11">
    <location>
        <begin position="169"/>
        <end position="227"/>
    </location>
</feature>
<evidence type="ECO:0000256" key="7">
    <source>
        <dbReference type="ARBA" id="ARBA00022842"/>
    </source>
</evidence>
<keyword evidence="6" id="KW-0547">Nucleotide-binding</keyword>
<feature type="domain" description="CCA-adding enzyme C-terminal" evidence="12">
    <location>
        <begin position="299"/>
        <end position="429"/>
    </location>
</feature>
<dbReference type="InterPro" id="IPR006675">
    <property type="entry name" value="HDIG_dom"/>
</dbReference>
<evidence type="ECO:0000259" key="11">
    <source>
        <dbReference type="Pfam" id="PF12627"/>
    </source>
</evidence>
<dbReference type="GO" id="GO:0008033">
    <property type="term" value="P:tRNA processing"/>
    <property type="evidence" value="ECO:0007669"/>
    <property type="project" value="UniProtKB-KW"/>
</dbReference>
<dbReference type="InterPro" id="IPR032828">
    <property type="entry name" value="PolyA_RNA-bd"/>
</dbReference>
<dbReference type="Gene3D" id="3.30.460.10">
    <property type="entry name" value="Beta Polymerase, domain 2"/>
    <property type="match status" value="1"/>
</dbReference>
<evidence type="ECO:0000313" key="13">
    <source>
        <dbReference type="EMBL" id="QDQ41419.1"/>
    </source>
</evidence>
<dbReference type="GO" id="GO:0000166">
    <property type="term" value="F:nucleotide binding"/>
    <property type="evidence" value="ECO:0007669"/>
    <property type="project" value="UniProtKB-KW"/>
</dbReference>
<dbReference type="InterPro" id="IPR002646">
    <property type="entry name" value="PolA_pol_head_dom"/>
</dbReference>
<evidence type="ECO:0000256" key="8">
    <source>
        <dbReference type="ARBA" id="ARBA00022884"/>
    </source>
</evidence>
<keyword evidence="8 9" id="KW-0694">RNA-binding</keyword>